<evidence type="ECO:0000313" key="1">
    <source>
        <dbReference type="EnsemblMetazoa" id="AMIN014854-PA"/>
    </source>
</evidence>
<keyword evidence="2" id="KW-1185">Reference proteome</keyword>
<dbReference type="VEuPathDB" id="VectorBase:AMIN014854"/>
<sequence length="144" mass="16348">GPVPSRSQNKIIIAQKVLGRLTDKHLTRCKCDKRCTTSGRWRQVSCDVSVPSSLFLARGVDTNCLLRLLCFWFRSKCFITKAKKKHTKKKYTVGSVCCGNFSPNCFSSDRTVFVSERQSAVRKDRHHFPVSGCQNTVMRCKCIP</sequence>
<dbReference type="EnsemblMetazoa" id="AMIN014854-RA">
    <property type="protein sequence ID" value="AMIN014854-PA"/>
    <property type="gene ID" value="AMIN014854"/>
</dbReference>
<accession>A0A182WQC9</accession>
<organism evidence="1 2">
    <name type="scientific">Anopheles minimus</name>
    <dbReference type="NCBI Taxonomy" id="112268"/>
    <lineage>
        <taxon>Eukaryota</taxon>
        <taxon>Metazoa</taxon>
        <taxon>Ecdysozoa</taxon>
        <taxon>Arthropoda</taxon>
        <taxon>Hexapoda</taxon>
        <taxon>Insecta</taxon>
        <taxon>Pterygota</taxon>
        <taxon>Neoptera</taxon>
        <taxon>Endopterygota</taxon>
        <taxon>Diptera</taxon>
        <taxon>Nematocera</taxon>
        <taxon>Culicoidea</taxon>
        <taxon>Culicidae</taxon>
        <taxon>Anophelinae</taxon>
        <taxon>Anopheles</taxon>
    </lineage>
</organism>
<reference evidence="1" key="2">
    <citation type="submission" date="2020-05" db="UniProtKB">
        <authorList>
            <consortium name="EnsemblMetazoa"/>
        </authorList>
    </citation>
    <scope>IDENTIFICATION</scope>
    <source>
        <strain evidence="1">MINIMUS1</strain>
    </source>
</reference>
<proteinExistence type="predicted"/>
<protein>
    <submittedName>
        <fullName evidence="1">Uncharacterized protein</fullName>
    </submittedName>
</protein>
<evidence type="ECO:0000313" key="2">
    <source>
        <dbReference type="Proteomes" id="UP000075920"/>
    </source>
</evidence>
<name>A0A182WQC9_9DIPT</name>
<reference evidence="2" key="1">
    <citation type="submission" date="2013-03" db="EMBL/GenBank/DDBJ databases">
        <title>The Genome Sequence of Anopheles minimus MINIMUS1.</title>
        <authorList>
            <consortium name="The Broad Institute Genomics Platform"/>
            <person name="Neafsey D.E."/>
            <person name="Walton C."/>
            <person name="Walker B."/>
            <person name="Young S.K."/>
            <person name="Zeng Q."/>
            <person name="Gargeya S."/>
            <person name="Fitzgerald M."/>
            <person name="Haas B."/>
            <person name="Abouelleil A."/>
            <person name="Allen A.W."/>
            <person name="Alvarado L."/>
            <person name="Arachchi H.M."/>
            <person name="Berlin A.M."/>
            <person name="Chapman S.B."/>
            <person name="Gainer-Dewar J."/>
            <person name="Goldberg J."/>
            <person name="Griggs A."/>
            <person name="Gujja S."/>
            <person name="Hansen M."/>
            <person name="Howarth C."/>
            <person name="Imamovic A."/>
            <person name="Ireland A."/>
            <person name="Larimer J."/>
            <person name="McCowan C."/>
            <person name="Murphy C."/>
            <person name="Pearson M."/>
            <person name="Poon T.W."/>
            <person name="Priest M."/>
            <person name="Roberts A."/>
            <person name="Saif S."/>
            <person name="Shea T."/>
            <person name="Sisk P."/>
            <person name="Sykes S."/>
            <person name="Wortman J."/>
            <person name="Nusbaum C."/>
            <person name="Birren B."/>
        </authorList>
    </citation>
    <scope>NUCLEOTIDE SEQUENCE [LARGE SCALE GENOMIC DNA]</scope>
    <source>
        <strain evidence="2">MINIMUS1</strain>
    </source>
</reference>
<dbReference type="AlphaFoldDB" id="A0A182WQC9"/>
<dbReference type="Proteomes" id="UP000075920">
    <property type="component" value="Unassembled WGS sequence"/>
</dbReference>